<organism evidence="4 5">
    <name type="scientific">Prorocentrum cordatum</name>
    <dbReference type="NCBI Taxonomy" id="2364126"/>
    <lineage>
        <taxon>Eukaryota</taxon>
        <taxon>Sar</taxon>
        <taxon>Alveolata</taxon>
        <taxon>Dinophyceae</taxon>
        <taxon>Prorocentrales</taxon>
        <taxon>Prorocentraceae</taxon>
        <taxon>Prorocentrum</taxon>
    </lineage>
</organism>
<name>A0ABN9Q6H5_9DINO</name>
<keyword evidence="3" id="KW-0732">Signal</keyword>
<evidence type="ECO:0000313" key="4">
    <source>
        <dbReference type="EMBL" id="CAK0799998.1"/>
    </source>
</evidence>
<accession>A0ABN9Q6H5</accession>
<keyword evidence="5" id="KW-1185">Reference proteome</keyword>
<dbReference type="EMBL" id="CAUYUJ010002268">
    <property type="protein sequence ID" value="CAK0799998.1"/>
    <property type="molecule type" value="Genomic_DNA"/>
</dbReference>
<evidence type="ECO:0000256" key="1">
    <source>
        <dbReference type="ARBA" id="ARBA00022737"/>
    </source>
</evidence>
<dbReference type="Proteomes" id="UP001189429">
    <property type="component" value="Unassembled WGS sequence"/>
</dbReference>
<dbReference type="PANTHER" id="PTHR45622:SF70">
    <property type="entry name" value="SECRETION-REGULATING GUANINE NUCLEOTIDE EXCHANGE FACTOR"/>
    <property type="match status" value="1"/>
</dbReference>
<keyword evidence="1" id="KW-0677">Repeat</keyword>
<dbReference type="PROSITE" id="PS50012">
    <property type="entry name" value="RCC1_3"/>
    <property type="match status" value="2"/>
</dbReference>
<proteinExistence type="predicted"/>
<feature type="repeat" description="RCC1" evidence="2">
    <location>
        <begin position="108"/>
        <end position="148"/>
    </location>
</feature>
<evidence type="ECO:0000313" key="5">
    <source>
        <dbReference type="Proteomes" id="UP001189429"/>
    </source>
</evidence>
<feature type="chain" id="PRO_5046101013" evidence="3">
    <location>
        <begin position="22"/>
        <end position="322"/>
    </location>
</feature>
<sequence>MPDLTLILHFLLLCQSAPASASAFARSPCHPLLGPRSAAPAAAGSGFLHRSMVAAGGHHTVLLRSDGAAVACGANDSGQCNIPAPGEGLNYMQVAAGGTHTVLLKSDGTAAACGANESGQCDLPALTGTLTYTQVAAGGAHTVLLRSDGTAVACGYNDSGQCDVHALGGGLAITQVTAGPLHTVLLRSDGAAMACGTNCHGQCRVPSLRTQWGDWLPWQPARLRYTACASPSSERPALLLQASFDGEAVLFLTLGGEEFDRVRAAPADRLADVRTRLRAGRLSRLPGSTASAADAVLPGGGLLSQAPAEQTCADALGRAAVG</sequence>
<comment type="caution">
    <text evidence="4">The sequence shown here is derived from an EMBL/GenBank/DDBJ whole genome shotgun (WGS) entry which is preliminary data.</text>
</comment>
<dbReference type="InterPro" id="IPR009091">
    <property type="entry name" value="RCC1/BLIP-II"/>
</dbReference>
<dbReference type="PANTHER" id="PTHR45622">
    <property type="entry name" value="UBIQUITIN-PROTEIN LIGASE E3A-RELATED"/>
    <property type="match status" value="1"/>
</dbReference>
<gene>
    <name evidence="4" type="ORF">PCOR1329_LOCUS8290</name>
</gene>
<dbReference type="Gene3D" id="2.130.10.30">
    <property type="entry name" value="Regulator of chromosome condensation 1/beta-lactamase-inhibitor protein II"/>
    <property type="match status" value="1"/>
</dbReference>
<protein>
    <submittedName>
        <fullName evidence="4">Uncharacterized protein</fullName>
    </submittedName>
</protein>
<evidence type="ECO:0000256" key="2">
    <source>
        <dbReference type="PROSITE-ProRule" id="PRU00235"/>
    </source>
</evidence>
<feature type="repeat" description="RCC1" evidence="2">
    <location>
        <begin position="67"/>
        <end position="107"/>
    </location>
</feature>
<dbReference type="PROSITE" id="PS00626">
    <property type="entry name" value="RCC1_2"/>
    <property type="match status" value="1"/>
</dbReference>
<dbReference type="InterPro" id="IPR000408">
    <property type="entry name" value="Reg_chr_condens"/>
</dbReference>
<feature type="signal peptide" evidence="3">
    <location>
        <begin position="1"/>
        <end position="21"/>
    </location>
</feature>
<dbReference type="InterPro" id="IPR051709">
    <property type="entry name" value="Ub-ligase/GTPase-reg"/>
</dbReference>
<dbReference type="SUPFAM" id="SSF50985">
    <property type="entry name" value="RCC1/BLIP-II"/>
    <property type="match status" value="1"/>
</dbReference>
<evidence type="ECO:0000256" key="3">
    <source>
        <dbReference type="SAM" id="SignalP"/>
    </source>
</evidence>
<dbReference type="Pfam" id="PF13540">
    <property type="entry name" value="RCC1_2"/>
    <property type="match status" value="4"/>
</dbReference>
<reference evidence="4" key="1">
    <citation type="submission" date="2023-10" db="EMBL/GenBank/DDBJ databases">
        <authorList>
            <person name="Chen Y."/>
            <person name="Shah S."/>
            <person name="Dougan E. K."/>
            <person name="Thang M."/>
            <person name="Chan C."/>
        </authorList>
    </citation>
    <scope>NUCLEOTIDE SEQUENCE [LARGE SCALE GENOMIC DNA]</scope>
</reference>